<sequence>MSEENFVQPDDAVEELRRRLVPKNYLDKKRLQSNSFLYRYLKYHRMDLSKAEKTIRNYFNYSDVRKATLEVKAPPEYKNLYQVFGGARDYHSRPVLQIPNLKDWKLTRHISKTEELFIKTLVQKMHWFVEQQLLDNDVDSAVIIVDLKDVEYTFSLCRRTFNLGMEIAKELNSVAPGVFGQCIILNAPNIMRTLVSAALTILRRPNSGRPSRCHLLSTDDADWKERIAEIIPEDQLRPEFGGTFTGHQILD</sequence>
<proteinExistence type="predicted"/>
<dbReference type="PROSITE" id="PS50191">
    <property type="entry name" value="CRAL_TRIO"/>
    <property type="match status" value="1"/>
</dbReference>
<feature type="domain" description="CRAL-TRIO" evidence="1">
    <location>
        <begin position="73"/>
        <end position="248"/>
    </location>
</feature>
<dbReference type="EMBL" id="CAJVCH010249904">
    <property type="protein sequence ID" value="CAG7733490.1"/>
    <property type="molecule type" value="Genomic_DNA"/>
</dbReference>
<dbReference type="InterPro" id="IPR001251">
    <property type="entry name" value="CRAL-TRIO_dom"/>
</dbReference>
<gene>
    <name evidence="2" type="ORF">AFUS01_LOCUS21933</name>
</gene>
<dbReference type="Proteomes" id="UP000708208">
    <property type="component" value="Unassembled WGS sequence"/>
</dbReference>
<evidence type="ECO:0000259" key="1">
    <source>
        <dbReference type="PROSITE" id="PS50191"/>
    </source>
</evidence>
<dbReference type="GO" id="GO:0005737">
    <property type="term" value="C:cytoplasm"/>
    <property type="evidence" value="ECO:0007669"/>
    <property type="project" value="TreeGrafter"/>
</dbReference>
<evidence type="ECO:0000313" key="2">
    <source>
        <dbReference type="EMBL" id="CAG7733490.1"/>
    </source>
</evidence>
<protein>
    <recommendedName>
        <fullName evidence="1">CRAL-TRIO domain-containing protein</fullName>
    </recommendedName>
</protein>
<dbReference type="CDD" id="cd00170">
    <property type="entry name" value="SEC14"/>
    <property type="match status" value="1"/>
</dbReference>
<keyword evidence="3" id="KW-1185">Reference proteome</keyword>
<dbReference type="Pfam" id="PF00650">
    <property type="entry name" value="CRAL_TRIO"/>
    <property type="match status" value="1"/>
</dbReference>
<reference evidence="2" key="1">
    <citation type="submission" date="2021-06" db="EMBL/GenBank/DDBJ databases">
        <authorList>
            <person name="Hodson N. C."/>
            <person name="Mongue J. A."/>
            <person name="Jaron S. K."/>
        </authorList>
    </citation>
    <scope>NUCLEOTIDE SEQUENCE</scope>
</reference>
<dbReference type="PANTHER" id="PTHR23324:SF83">
    <property type="entry name" value="SEC14-LIKE PROTEIN 2"/>
    <property type="match status" value="1"/>
</dbReference>
<dbReference type="OrthoDB" id="7837562at2759"/>
<organism evidence="2 3">
    <name type="scientific">Allacma fusca</name>
    <dbReference type="NCBI Taxonomy" id="39272"/>
    <lineage>
        <taxon>Eukaryota</taxon>
        <taxon>Metazoa</taxon>
        <taxon>Ecdysozoa</taxon>
        <taxon>Arthropoda</taxon>
        <taxon>Hexapoda</taxon>
        <taxon>Collembola</taxon>
        <taxon>Symphypleona</taxon>
        <taxon>Sminthuridae</taxon>
        <taxon>Allacma</taxon>
    </lineage>
</organism>
<dbReference type="AlphaFoldDB" id="A0A8J2P692"/>
<dbReference type="PANTHER" id="PTHR23324">
    <property type="entry name" value="SEC14 RELATED PROTEIN"/>
    <property type="match status" value="1"/>
</dbReference>
<name>A0A8J2P692_9HEXA</name>
<evidence type="ECO:0000313" key="3">
    <source>
        <dbReference type="Proteomes" id="UP000708208"/>
    </source>
</evidence>
<dbReference type="InterPro" id="IPR051064">
    <property type="entry name" value="SEC14/CRAL-TRIO_domain"/>
</dbReference>
<comment type="caution">
    <text evidence="2">The sequence shown here is derived from an EMBL/GenBank/DDBJ whole genome shotgun (WGS) entry which is preliminary data.</text>
</comment>
<accession>A0A8J2P692</accession>